<dbReference type="KEGG" id="zma:103641061"/>
<feature type="compositionally biased region" description="Basic residues" evidence="1">
    <location>
        <begin position="72"/>
        <end position="83"/>
    </location>
</feature>
<dbReference type="AlphaFoldDB" id="A0A1D6KH08"/>
<protein>
    <submittedName>
        <fullName evidence="3">Uncharacterized protein</fullName>
    </submittedName>
</protein>
<feature type="transmembrane region" description="Helical" evidence="2">
    <location>
        <begin position="7"/>
        <end position="26"/>
    </location>
</feature>
<feature type="compositionally biased region" description="Basic and acidic residues" evidence="1">
    <location>
        <begin position="87"/>
        <end position="96"/>
    </location>
</feature>
<dbReference type="InParanoid" id="A0A1D6KH08"/>
<evidence type="ECO:0000313" key="3">
    <source>
        <dbReference type="EMBL" id="ONM02358.1"/>
    </source>
</evidence>
<reference evidence="3" key="1">
    <citation type="submission" date="2015-12" db="EMBL/GenBank/DDBJ databases">
        <title>Update maize B73 reference genome by single molecule sequencing technologies.</title>
        <authorList>
            <consortium name="Maize Genome Sequencing Project"/>
            <person name="Ware D."/>
        </authorList>
    </citation>
    <scope>NUCLEOTIDE SEQUENCE [LARGE SCALE GENOMIC DNA]</scope>
    <source>
        <tissue evidence="3">Seedling</tissue>
    </source>
</reference>
<gene>
    <name evidence="3" type="ORF">ZEAMMB73_Zm00001d031229</name>
</gene>
<proteinExistence type="predicted"/>
<keyword evidence="2" id="KW-0812">Transmembrane</keyword>
<keyword evidence="2" id="KW-1133">Transmembrane helix</keyword>
<keyword evidence="2" id="KW-0472">Membrane</keyword>
<name>A0A1D6KH08_MAIZE</name>
<evidence type="ECO:0000256" key="2">
    <source>
        <dbReference type="SAM" id="Phobius"/>
    </source>
</evidence>
<dbReference type="SMR" id="A0A1D6KH08"/>
<accession>A0A1D6KH08</accession>
<dbReference type="IntAct" id="A0A1D6KH08">
    <property type="interactions" value="2"/>
</dbReference>
<dbReference type="EMBL" id="CM007647">
    <property type="protein sequence ID" value="ONM02358.1"/>
    <property type="molecule type" value="Genomic_DNA"/>
</dbReference>
<dbReference type="PaxDb" id="4577-GRMZM2G071413_P01"/>
<evidence type="ECO:0000256" key="1">
    <source>
        <dbReference type="SAM" id="MobiDB-lite"/>
    </source>
</evidence>
<feature type="region of interest" description="Disordered" evidence="1">
    <location>
        <begin position="71"/>
        <end position="125"/>
    </location>
</feature>
<feature type="transmembrane region" description="Helical" evidence="2">
    <location>
        <begin position="32"/>
        <end position="49"/>
    </location>
</feature>
<sequence length="125" mass="14119">MAGMEELLTLLFNALLLVFVVKLLLALFHTKIIVILLYILVLLFAMLLSGRFPDCLRLIDLLDWIGSERSRKWGKMRSKKRKGSAAARERAKEREGSSFALPAKPSPVLEGRRRPFVAQHSTATV</sequence>
<organism evidence="3">
    <name type="scientific">Zea mays</name>
    <name type="common">Maize</name>
    <dbReference type="NCBI Taxonomy" id="4577"/>
    <lineage>
        <taxon>Eukaryota</taxon>
        <taxon>Viridiplantae</taxon>
        <taxon>Streptophyta</taxon>
        <taxon>Embryophyta</taxon>
        <taxon>Tracheophyta</taxon>
        <taxon>Spermatophyta</taxon>
        <taxon>Magnoliopsida</taxon>
        <taxon>Liliopsida</taxon>
        <taxon>Poales</taxon>
        <taxon>Poaceae</taxon>
        <taxon>PACMAD clade</taxon>
        <taxon>Panicoideae</taxon>
        <taxon>Andropogonodae</taxon>
        <taxon>Andropogoneae</taxon>
        <taxon>Tripsacinae</taxon>
        <taxon>Zea</taxon>
    </lineage>
</organism>